<reference evidence="1 2" key="2">
    <citation type="journal article" date="2017" name="Front. Plant Sci.">
        <title>Gene Classification and Mining of Molecular Markers Useful in Red Clover (Trifolium pratense) Breeding.</title>
        <authorList>
            <person name="Istvanek J."/>
            <person name="Dluhosova J."/>
            <person name="Dluhos P."/>
            <person name="Patkova L."/>
            <person name="Nedelnik J."/>
            <person name="Repkova J."/>
        </authorList>
    </citation>
    <scope>NUCLEOTIDE SEQUENCE [LARGE SCALE GENOMIC DNA]</scope>
    <source>
        <strain evidence="2">cv. Tatra</strain>
        <tissue evidence="1">Young leaves</tissue>
    </source>
</reference>
<evidence type="ECO:0000313" key="1">
    <source>
        <dbReference type="EMBL" id="PNX82449.1"/>
    </source>
</evidence>
<evidence type="ECO:0000313" key="2">
    <source>
        <dbReference type="Proteomes" id="UP000236291"/>
    </source>
</evidence>
<proteinExistence type="predicted"/>
<dbReference type="ExpressionAtlas" id="A0A2K3LVB9">
    <property type="expression patterns" value="baseline"/>
</dbReference>
<organism evidence="1 2">
    <name type="scientific">Trifolium pratense</name>
    <name type="common">Red clover</name>
    <dbReference type="NCBI Taxonomy" id="57577"/>
    <lineage>
        <taxon>Eukaryota</taxon>
        <taxon>Viridiplantae</taxon>
        <taxon>Streptophyta</taxon>
        <taxon>Embryophyta</taxon>
        <taxon>Tracheophyta</taxon>
        <taxon>Spermatophyta</taxon>
        <taxon>Magnoliopsida</taxon>
        <taxon>eudicotyledons</taxon>
        <taxon>Gunneridae</taxon>
        <taxon>Pentapetalae</taxon>
        <taxon>rosids</taxon>
        <taxon>fabids</taxon>
        <taxon>Fabales</taxon>
        <taxon>Fabaceae</taxon>
        <taxon>Papilionoideae</taxon>
        <taxon>50 kb inversion clade</taxon>
        <taxon>NPAAA clade</taxon>
        <taxon>Hologalegina</taxon>
        <taxon>IRL clade</taxon>
        <taxon>Trifolieae</taxon>
        <taxon>Trifolium</taxon>
    </lineage>
</organism>
<comment type="caution">
    <text evidence="1">The sequence shown here is derived from an EMBL/GenBank/DDBJ whole genome shotgun (WGS) entry which is preliminary data.</text>
</comment>
<name>A0A2K3LVB9_TRIPR</name>
<dbReference type="EMBL" id="ASHM01042011">
    <property type="protein sequence ID" value="PNX82449.1"/>
    <property type="molecule type" value="Genomic_DNA"/>
</dbReference>
<dbReference type="Proteomes" id="UP000236291">
    <property type="component" value="Unassembled WGS sequence"/>
</dbReference>
<sequence>MTDYQYVVPVHADVAKRKKRNLSEPEETHLAKGSRMDVADDDFMLIVPPIFAPKDMPEDLVYAHLTVLF</sequence>
<gene>
    <name evidence="1" type="ORF">L195_g038478</name>
</gene>
<accession>A0A2K3LVB9</accession>
<protein>
    <submittedName>
        <fullName evidence="1">General transcription factor 3C-like protein</fullName>
    </submittedName>
</protein>
<dbReference type="AlphaFoldDB" id="A0A2K3LVB9"/>
<reference evidence="1 2" key="1">
    <citation type="journal article" date="2014" name="Am. J. Bot.">
        <title>Genome assembly and annotation for red clover (Trifolium pratense; Fabaceae).</title>
        <authorList>
            <person name="Istvanek J."/>
            <person name="Jaros M."/>
            <person name="Krenek A."/>
            <person name="Repkova J."/>
        </authorList>
    </citation>
    <scope>NUCLEOTIDE SEQUENCE [LARGE SCALE GENOMIC DNA]</scope>
    <source>
        <strain evidence="2">cv. Tatra</strain>
        <tissue evidence="1">Young leaves</tissue>
    </source>
</reference>
<dbReference type="STRING" id="57577.A0A2K3LVB9"/>